<sequence length="188" mass="21006">MIIVAQSTGADLPLSTIGAVVSAAVLVIAAGVTNPAKPWIHWFNALLSFAGTLLFGTSAIEHYRLGVSLFDPSFTYLETLALLSLIALYFTTRTIRGIVQRASPKTWYHPSMSFQSFLINQYAKWKMKDVPAEQREQMTALVSKDPKLFKIIGEEIERRKKGGESEMKAAMEVMKKHRVELSALMQKK</sequence>
<protein>
    <submittedName>
        <fullName evidence="2">Uncharacterized protein</fullName>
    </submittedName>
</protein>
<comment type="caution">
    <text evidence="2">The sequence shown here is derived from an EMBL/GenBank/DDBJ whole genome shotgun (WGS) entry which is preliminary data.</text>
</comment>
<gene>
    <name evidence="2" type="ORF">COW49_03345</name>
</gene>
<keyword evidence="1" id="KW-0812">Transmembrane</keyword>
<proteinExistence type="predicted"/>
<keyword evidence="1" id="KW-1133">Transmembrane helix</keyword>
<evidence type="ECO:0000313" key="3">
    <source>
        <dbReference type="Proteomes" id="UP000228497"/>
    </source>
</evidence>
<dbReference type="EMBL" id="PFFD01000151">
    <property type="protein sequence ID" value="PIV86797.1"/>
    <property type="molecule type" value="Genomic_DNA"/>
</dbReference>
<keyword evidence="1" id="KW-0472">Membrane</keyword>
<reference evidence="3" key="1">
    <citation type="submission" date="2017-09" db="EMBL/GenBank/DDBJ databases">
        <title>Depth-based differentiation of microbial function through sediment-hosted aquifers and enrichment of novel symbionts in the deep terrestrial subsurface.</title>
        <authorList>
            <person name="Probst A.J."/>
            <person name="Ladd B."/>
            <person name="Jarett J.K."/>
            <person name="Geller-Mcgrath D.E."/>
            <person name="Sieber C.M.K."/>
            <person name="Emerson J.B."/>
            <person name="Anantharaman K."/>
            <person name="Thomas B.C."/>
            <person name="Malmstrom R."/>
            <person name="Stieglmeier M."/>
            <person name="Klingl A."/>
            <person name="Woyke T."/>
            <person name="Ryan C.M."/>
            <person name="Banfield J.F."/>
        </authorList>
    </citation>
    <scope>NUCLEOTIDE SEQUENCE [LARGE SCALE GENOMIC DNA]</scope>
</reference>
<organism evidence="2 3">
    <name type="scientific">Candidatus Kaiserbacteria bacterium CG17_big_fil_post_rev_8_21_14_2_50_51_7</name>
    <dbReference type="NCBI Taxonomy" id="1974613"/>
    <lineage>
        <taxon>Bacteria</taxon>
        <taxon>Candidatus Kaiseribacteriota</taxon>
    </lineage>
</organism>
<feature type="transmembrane region" description="Helical" evidence="1">
    <location>
        <begin position="72"/>
        <end position="91"/>
    </location>
</feature>
<evidence type="ECO:0000256" key="1">
    <source>
        <dbReference type="SAM" id="Phobius"/>
    </source>
</evidence>
<dbReference type="AlphaFoldDB" id="A0A2M7FCG1"/>
<dbReference type="Proteomes" id="UP000228497">
    <property type="component" value="Unassembled WGS sequence"/>
</dbReference>
<evidence type="ECO:0000313" key="2">
    <source>
        <dbReference type="EMBL" id="PIV86797.1"/>
    </source>
</evidence>
<accession>A0A2M7FCG1</accession>
<feature type="transmembrane region" description="Helical" evidence="1">
    <location>
        <begin position="12"/>
        <end position="32"/>
    </location>
</feature>
<name>A0A2M7FCG1_9BACT</name>
<feature type="transmembrane region" description="Helical" evidence="1">
    <location>
        <begin position="39"/>
        <end position="60"/>
    </location>
</feature>